<sequence>MPLYVGLVPAPLDVEPALGALRKWRSSKPSASQNKQAARIDPHLEIIADVDSTHLWKIRKFLDDAASLEISASAPLIVHDEAEDAIQDTEDELQMTIAELVAPPKSKDLVVKENREIYETNDDELVENLAAENVISVAGNEGDNGKSLDRNGVAMVDIDATASGDQNSAHNVFDEITKRENDNRKRSIA</sequence>
<feature type="compositionally biased region" description="Basic and acidic residues" evidence="1">
    <location>
        <begin position="172"/>
        <end position="189"/>
    </location>
</feature>
<keyword evidence="2" id="KW-0547">Nucleotide-binding</keyword>
<organism evidence="2 3">
    <name type="scientific">Striga asiatica</name>
    <name type="common">Asiatic witchweed</name>
    <name type="synonym">Buchnera asiatica</name>
    <dbReference type="NCBI Taxonomy" id="4170"/>
    <lineage>
        <taxon>Eukaryota</taxon>
        <taxon>Viridiplantae</taxon>
        <taxon>Streptophyta</taxon>
        <taxon>Embryophyta</taxon>
        <taxon>Tracheophyta</taxon>
        <taxon>Spermatophyta</taxon>
        <taxon>Magnoliopsida</taxon>
        <taxon>eudicotyledons</taxon>
        <taxon>Gunneridae</taxon>
        <taxon>Pentapetalae</taxon>
        <taxon>asterids</taxon>
        <taxon>lamiids</taxon>
        <taxon>Lamiales</taxon>
        <taxon>Orobanchaceae</taxon>
        <taxon>Buchnereae</taxon>
        <taxon>Striga</taxon>
    </lineage>
</organism>
<gene>
    <name evidence="2" type="ORF">STAS_01929</name>
</gene>
<protein>
    <submittedName>
        <fullName evidence="2">Ribose import ATP-binding protein RbsA</fullName>
    </submittedName>
</protein>
<keyword evidence="3" id="KW-1185">Reference proteome</keyword>
<keyword evidence="2" id="KW-0067">ATP-binding</keyword>
<evidence type="ECO:0000313" key="3">
    <source>
        <dbReference type="Proteomes" id="UP000325081"/>
    </source>
</evidence>
<dbReference type="Proteomes" id="UP000325081">
    <property type="component" value="Unassembled WGS sequence"/>
</dbReference>
<feature type="region of interest" description="Disordered" evidence="1">
    <location>
        <begin position="164"/>
        <end position="189"/>
    </location>
</feature>
<accession>A0A5A7P0K1</accession>
<dbReference type="GO" id="GO:0005524">
    <property type="term" value="F:ATP binding"/>
    <property type="evidence" value="ECO:0007669"/>
    <property type="project" value="UniProtKB-KW"/>
</dbReference>
<proteinExistence type="predicted"/>
<dbReference type="AlphaFoldDB" id="A0A5A7P0K1"/>
<reference evidence="3" key="1">
    <citation type="journal article" date="2019" name="Curr. Biol.">
        <title>Genome Sequence of Striga asiatica Provides Insight into the Evolution of Plant Parasitism.</title>
        <authorList>
            <person name="Yoshida S."/>
            <person name="Kim S."/>
            <person name="Wafula E.K."/>
            <person name="Tanskanen J."/>
            <person name="Kim Y.M."/>
            <person name="Honaas L."/>
            <person name="Yang Z."/>
            <person name="Spallek T."/>
            <person name="Conn C.E."/>
            <person name="Ichihashi Y."/>
            <person name="Cheong K."/>
            <person name="Cui S."/>
            <person name="Der J.P."/>
            <person name="Gundlach H."/>
            <person name="Jiao Y."/>
            <person name="Hori C."/>
            <person name="Ishida J.K."/>
            <person name="Kasahara H."/>
            <person name="Kiba T."/>
            <person name="Kim M.S."/>
            <person name="Koo N."/>
            <person name="Laohavisit A."/>
            <person name="Lee Y.H."/>
            <person name="Lumba S."/>
            <person name="McCourt P."/>
            <person name="Mortimer J.C."/>
            <person name="Mutuku J.M."/>
            <person name="Nomura T."/>
            <person name="Sasaki-Sekimoto Y."/>
            <person name="Seto Y."/>
            <person name="Wang Y."/>
            <person name="Wakatake T."/>
            <person name="Sakakibara H."/>
            <person name="Demura T."/>
            <person name="Yamaguchi S."/>
            <person name="Yoneyama K."/>
            <person name="Manabe R.I."/>
            <person name="Nelson D.C."/>
            <person name="Schulman A.H."/>
            <person name="Timko M.P."/>
            <person name="dePamphilis C.W."/>
            <person name="Choi D."/>
            <person name="Shirasu K."/>
        </authorList>
    </citation>
    <scope>NUCLEOTIDE SEQUENCE [LARGE SCALE GENOMIC DNA]</scope>
    <source>
        <strain evidence="3">cv. UVA1</strain>
    </source>
</reference>
<comment type="caution">
    <text evidence="2">The sequence shown here is derived from an EMBL/GenBank/DDBJ whole genome shotgun (WGS) entry which is preliminary data.</text>
</comment>
<dbReference type="EMBL" id="BKCP01001002">
    <property type="protein sequence ID" value="GER26286.1"/>
    <property type="molecule type" value="Genomic_DNA"/>
</dbReference>
<name>A0A5A7P0K1_STRAF</name>
<evidence type="ECO:0000256" key="1">
    <source>
        <dbReference type="SAM" id="MobiDB-lite"/>
    </source>
</evidence>
<evidence type="ECO:0000313" key="2">
    <source>
        <dbReference type="EMBL" id="GER26286.1"/>
    </source>
</evidence>